<dbReference type="GO" id="GO:0006084">
    <property type="term" value="P:acetyl-CoA metabolic process"/>
    <property type="evidence" value="ECO:0007669"/>
    <property type="project" value="InterPro"/>
</dbReference>
<evidence type="ECO:0000256" key="2">
    <source>
        <dbReference type="ARBA" id="ARBA00007061"/>
    </source>
</evidence>
<evidence type="ECO:0000256" key="6">
    <source>
        <dbReference type="ARBA" id="ARBA00023011"/>
    </source>
</evidence>
<sequence>MSSWPENVGILGIEFYFPSQYVDQTELETYDKVSAGKYTVGLGQAKMGFCSDLEDINSICLTVLSNLMARYELDYAQIGRLEVGTETLVDKSKSVKTVLMDLFNSSGNFNVEGIDTTNACYGGTAALFNAISWIESSYWDGRLAVVVCADIAVYAEGSARPTGGAGAVAMVIGPNAPLVFDRGMRASYIRHAYDFFKPDLTSEYPVVDGKLSIQCYLSALDNCYQSYRQKAQKLSQKETVDLSHFDAMLFHTPYCKLVQKSLARLAYNDYMLAKDKSSYEGTEKFAHITQLDETYFNRDVEVYFMGNSKTQFERLTKPGLYLANLLGNMYTPSLYGCLISLLIRTPFDQLSSMSRIGLFSYGSGLSSSMFSIHINKNAIESLRKIVDKLSYVETKLEQRKPVAPETFTQILAKKRENLHAFPFKPTASPSEYLFDGSYYLDSIDDFHRRHYKKYSAVPVLNGVQ</sequence>
<dbReference type="CDD" id="cd00827">
    <property type="entry name" value="init_cond_enzymes"/>
    <property type="match status" value="1"/>
</dbReference>
<feature type="binding site" evidence="10">
    <location>
        <position position="212"/>
    </location>
    <ligand>
        <name>CoA</name>
        <dbReference type="ChEBI" id="CHEBI:57287"/>
    </ligand>
</feature>
<dbReference type="Gene3D" id="3.40.47.10">
    <property type="match status" value="1"/>
</dbReference>
<keyword evidence="6 11" id="KW-0756">Sterol biosynthesis</keyword>
<keyword evidence="11" id="KW-0443">Lipid metabolism</keyword>
<dbReference type="EMBL" id="HBUF01550669">
    <property type="protein sequence ID" value="CAG6758833.1"/>
    <property type="molecule type" value="Transcribed_RNA"/>
</dbReference>
<proteinExistence type="inferred from homology"/>
<dbReference type="EMBL" id="HBUF01025781">
    <property type="protein sequence ID" value="CAG6612873.1"/>
    <property type="molecule type" value="Transcribed_RNA"/>
</dbReference>
<dbReference type="SUPFAM" id="SSF53901">
    <property type="entry name" value="Thiolase-like"/>
    <property type="match status" value="2"/>
</dbReference>
<evidence type="ECO:0000256" key="4">
    <source>
        <dbReference type="ARBA" id="ARBA00022679"/>
    </source>
</evidence>
<dbReference type="InterPro" id="IPR016039">
    <property type="entry name" value="Thiolase-like"/>
</dbReference>
<keyword evidence="11" id="KW-1207">Sterol metabolism</keyword>
<dbReference type="InterPro" id="IPR010122">
    <property type="entry name" value="HMG_CoA_synthase_euk"/>
</dbReference>
<evidence type="ECO:0000256" key="1">
    <source>
        <dbReference type="ARBA" id="ARBA00005218"/>
    </source>
</evidence>
<dbReference type="EMBL" id="HBUF01323623">
    <property type="protein sequence ID" value="CAG6695471.1"/>
    <property type="molecule type" value="Transcribed_RNA"/>
</dbReference>
<evidence type="ECO:0000256" key="11">
    <source>
        <dbReference type="RuleBase" id="RU364071"/>
    </source>
</evidence>
<feature type="active site" description="Proton donor/acceptor" evidence="9">
    <location>
        <position position="86"/>
    </location>
</feature>
<comment type="function">
    <text evidence="8">This enzyme condenses acetyl-CoA with acetoacetyl-CoA to form HMG-CoA, which is the substrate for HMG-CoA reductase.</text>
</comment>
<feature type="binding site" evidence="10">
    <location>
        <position position="256"/>
    </location>
    <ligand>
        <name>CoA</name>
        <dbReference type="ChEBI" id="CHEBI:57287"/>
    </ligand>
</feature>
<evidence type="ECO:0000259" key="12">
    <source>
        <dbReference type="Pfam" id="PF01154"/>
    </source>
</evidence>
<dbReference type="InterPro" id="IPR000590">
    <property type="entry name" value="HMG_CoA_synt_AS"/>
</dbReference>
<dbReference type="EMBL" id="HBUF01025778">
    <property type="protein sequence ID" value="CAG6612870.1"/>
    <property type="molecule type" value="Transcribed_RNA"/>
</dbReference>
<dbReference type="EMBL" id="HBUF01323621">
    <property type="protein sequence ID" value="CAG6695469.1"/>
    <property type="molecule type" value="Transcribed_RNA"/>
</dbReference>
<evidence type="ECO:0000259" key="13">
    <source>
        <dbReference type="Pfam" id="PF08540"/>
    </source>
</evidence>
<evidence type="ECO:0000256" key="7">
    <source>
        <dbReference type="ARBA" id="ARBA00049887"/>
    </source>
</evidence>
<keyword evidence="11" id="KW-0753">Steroid metabolism</keyword>
<evidence type="ECO:0000256" key="9">
    <source>
        <dbReference type="PIRSR" id="PIRSR610122-1"/>
    </source>
</evidence>
<dbReference type="FunFam" id="3.40.47.10:FF:000008">
    <property type="entry name" value="3-hydroxy-3-methylglutaryl coenzyme A synthase"/>
    <property type="match status" value="1"/>
</dbReference>
<feature type="active site" description="Acyl-thioester intermediate" evidence="9">
    <location>
        <position position="120"/>
    </location>
</feature>
<organism evidence="14">
    <name type="scientific">Cacopsylla melanoneura</name>
    <dbReference type="NCBI Taxonomy" id="428564"/>
    <lineage>
        <taxon>Eukaryota</taxon>
        <taxon>Metazoa</taxon>
        <taxon>Ecdysozoa</taxon>
        <taxon>Arthropoda</taxon>
        <taxon>Hexapoda</taxon>
        <taxon>Insecta</taxon>
        <taxon>Pterygota</taxon>
        <taxon>Neoptera</taxon>
        <taxon>Paraneoptera</taxon>
        <taxon>Hemiptera</taxon>
        <taxon>Sternorrhyncha</taxon>
        <taxon>Psylloidea</taxon>
        <taxon>Psyllidae</taxon>
        <taxon>Psyllinae</taxon>
        <taxon>Cacopsylla</taxon>
    </lineage>
</organism>
<dbReference type="UniPathway" id="UPA00058">
    <property type="reaction ID" value="UER00102"/>
</dbReference>
<dbReference type="GO" id="GO:0010142">
    <property type="term" value="P:farnesyl diphosphate biosynthetic process, mevalonate pathway"/>
    <property type="evidence" value="ECO:0007669"/>
    <property type="project" value="InterPro"/>
</dbReference>
<name>A0A8D8LX73_9HEMI</name>
<evidence type="ECO:0000256" key="5">
    <source>
        <dbReference type="ARBA" id="ARBA00022955"/>
    </source>
</evidence>
<keyword evidence="11" id="KW-0444">Lipid biosynthesis</keyword>
<comment type="pathway">
    <text evidence="1 11">Metabolic intermediate biosynthesis; (R)-mevalonate biosynthesis; (R)-mevalonate from acetyl-CoA: step 2/3.</text>
</comment>
<dbReference type="EMBL" id="HBUF01323622">
    <property type="protein sequence ID" value="CAG6695470.1"/>
    <property type="molecule type" value="Transcribed_RNA"/>
</dbReference>
<dbReference type="InterPro" id="IPR013528">
    <property type="entry name" value="HMG_CoA_synth_N"/>
</dbReference>
<dbReference type="EMBL" id="HBUF01550667">
    <property type="protein sequence ID" value="CAG6758831.1"/>
    <property type="molecule type" value="Transcribed_RNA"/>
</dbReference>
<dbReference type="GO" id="GO:0016126">
    <property type="term" value="P:sterol biosynthetic process"/>
    <property type="evidence" value="ECO:0007669"/>
    <property type="project" value="UniProtKB-KW"/>
</dbReference>
<feature type="domain" description="Hydroxymethylglutaryl-coenzyme A synthase N-terminal" evidence="12">
    <location>
        <begin position="4"/>
        <end position="177"/>
    </location>
</feature>
<dbReference type="EMBL" id="HBUF01025779">
    <property type="protein sequence ID" value="CAG6612871.1"/>
    <property type="molecule type" value="Transcribed_RNA"/>
</dbReference>
<comment type="function">
    <text evidence="11">Catalyzes the condensation of acetyl-CoA with acetoacetyl-CoA to form HMG-CoA.</text>
</comment>
<comment type="similarity">
    <text evidence="2 11">Belongs to the thiolase-like superfamily. HMG-CoA synthase family.</text>
</comment>
<dbReference type="Pfam" id="PF01154">
    <property type="entry name" value="HMG_CoA_synt_N"/>
    <property type="match status" value="1"/>
</dbReference>
<feature type="active site" description="Proton donor/acceptor" evidence="9">
    <location>
        <position position="251"/>
    </location>
</feature>
<evidence type="ECO:0000256" key="10">
    <source>
        <dbReference type="PIRSR" id="PIRSR610122-2"/>
    </source>
</evidence>
<evidence type="ECO:0000313" key="14">
    <source>
        <dbReference type="EMBL" id="CAG6612871.1"/>
    </source>
</evidence>
<dbReference type="Pfam" id="PF08540">
    <property type="entry name" value="HMG_CoA_synt_C"/>
    <property type="match status" value="1"/>
</dbReference>
<keyword evidence="4 11" id="KW-0808">Transferase</keyword>
<accession>A0A8D8LX73</accession>
<evidence type="ECO:0000256" key="8">
    <source>
        <dbReference type="ARBA" id="ARBA00056639"/>
    </source>
</evidence>
<dbReference type="PANTHER" id="PTHR43323:SF2">
    <property type="entry name" value="HYDROXYMETHYLGLUTARYL-COA SYNTHASE"/>
    <property type="match status" value="1"/>
</dbReference>
<dbReference type="PANTHER" id="PTHR43323">
    <property type="entry name" value="3-HYDROXY-3-METHYLGLUTARYL COENZYME A SYNTHASE"/>
    <property type="match status" value="1"/>
</dbReference>
<dbReference type="AlphaFoldDB" id="A0A8D8LX73"/>
<feature type="domain" description="Hydroxymethylglutaryl-coenzyme A synthase C-terminal" evidence="13">
    <location>
        <begin position="178"/>
        <end position="453"/>
    </location>
</feature>
<dbReference type="NCBIfam" id="TIGR01833">
    <property type="entry name" value="HMG-CoA-S_euk"/>
    <property type="match status" value="1"/>
</dbReference>
<dbReference type="GO" id="GO:0004421">
    <property type="term" value="F:hydroxymethylglutaryl-CoA synthase activity"/>
    <property type="evidence" value="ECO:0007669"/>
    <property type="project" value="UniProtKB-EC"/>
</dbReference>
<evidence type="ECO:0000256" key="3">
    <source>
        <dbReference type="ARBA" id="ARBA00012978"/>
    </source>
</evidence>
<dbReference type="InterPro" id="IPR013746">
    <property type="entry name" value="HMG_CoA_synt_C_dom"/>
</dbReference>
<dbReference type="EMBL" id="HBUF01550668">
    <property type="protein sequence ID" value="CAG6758832.1"/>
    <property type="molecule type" value="Transcribed_RNA"/>
</dbReference>
<dbReference type="EC" id="2.3.3.10" evidence="3 11"/>
<keyword evidence="5 11" id="KW-0752">Steroid biosynthesis</keyword>
<feature type="binding site" evidence="10">
    <location>
        <position position="260"/>
    </location>
    <ligand>
        <name>CoA</name>
        <dbReference type="ChEBI" id="CHEBI:57287"/>
    </ligand>
</feature>
<dbReference type="EMBL" id="HBUF01025780">
    <property type="protein sequence ID" value="CAG6612872.1"/>
    <property type="molecule type" value="Transcribed_RNA"/>
</dbReference>
<protein>
    <recommendedName>
        <fullName evidence="3 11">Hydroxymethylglutaryl-CoA synthase</fullName>
        <shortName evidence="11">HMG-CoA synthase</shortName>
        <ecNumber evidence="3 11">2.3.3.10</ecNumber>
    </recommendedName>
    <alternativeName>
        <fullName evidence="11">3-hydroxy-3-methylglutaryl coenzyme A synthase</fullName>
    </alternativeName>
</protein>
<comment type="catalytic activity">
    <reaction evidence="7">
        <text>acetoacetyl-CoA + acetyl-CoA + H2O = (3S)-3-hydroxy-3-methylglutaryl-CoA + CoA + H(+)</text>
        <dbReference type="Rhea" id="RHEA:10188"/>
        <dbReference type="ChEBI" id="CHEBI:15377"/>
        <dbReference type="ChEBI" id="CHEBI:15378"/>
        <dbReference type="ChEBI" id="CHEBI:43074"/>
        <dbReference type="ChEBI" id="CHEBI:57286"/>
        <dbReference type="ChEBI" id="CHEBI:57287"/>
        <dbReference type="ChEBI" id="CHEBI:57288"/>
        <dbReference type="EC" id="2.3.3.10"/>
    </reaction>
    <physiologicalReaction direction="left-to-right" evidence="7">
        <dbReference type="Rhea" id="RHEA:10189"/>
    </physiologicalReaction>
</comment>
<reference evidence="14" key="1">
    <citation type="submission" date="2021-05" db="EMBL/GenBank/DDBJ databases">
        <authorList>
            <person name="Alioto T."/>
            <person name="Alioto T."/>
            <person name="Gomez Garrido J."/>
        </authorList>
    </citation>
    <scope>NUCLEOTIDE SEQUENCE</scope>
</reference>
<dbReference type="PROSITE" id="PS01226">
    <property type="entry name" value="HMG_COA_SYNTHASE"/>
    <property type="match status" value="1"/>
</dbReference>